<proteinExistence type="predicted"/>
<dbReference type="InterPro" id="IPR023213">
    <property type="entry name" value="CAT-like_dom_sf"/>
</dbReference>
<sequence length="154" mass="17187">MGNAVVFATSSSSVPVMLETTCDEWVKLLTDLAIKVHRARRGISKEYVEGLVSNINDAKDWGDFVFEIPEVLVNNMRHMKVYDLDFGSVLGTVDTFKIHNAGIKGGCWIMPDRKGMPENTLKREFIVAIEPEAMGYLDKDPLLHWLSGGNSSKL</sequence>
<comment type="caution">
    <text evidence="1">The sequence shown here is derived from an EMBL/GenBank/DDBJ whole genome shotgun (WGS) entry which is preliminary data.</text>
</comment>
<evidence type="ECO:0000313" key="1">
    <source>
        <dbReference type="EMBL" id="OQE21633.1"/>
    </source>
</evidence>
<organism evidence="1 2">
    <name type="scientific">Penicillium steckii</name>
    <dbReference type="NCBI Taxonomy" id="303698"/>
    <lineage>
        <taxon>Eukaryota</taxon>
        <taxon>Fungi</taxon>
        <taxon>Dikarya</taxon>
        <taxon>Ascomycota</taxon>
        <taxon>Pezizomycotina</taxon>
        <taxon>Eurotiomycetes</taxon>
        <taxon>Eurotiomycetidae</taxon>
        <taxon>Eurotiales</taxon>
        <taxon>Aspergillaceae</taxon>
        <taxon>Penicillium</taxon>
    </lineage>
</organism>
<dbReference type="Proteomes" id="UP000191285">
    <property type="component" value="Unassembled WGS sequence"/>
</dbReference>
<name>A0A1V6T7B1_9EURO</name>
<dbReference type="OrthoDB" id="1862401at2759"/>
<accession>A0A1V6T7B1</accession>
<dbReference type="EMBL" id="MLKD01000011">
    <property type="protein sequence ID" value="OQE21633.1"/>
    <property type="molecule type" value="Genomic_DNA"/>
</dbReference>
<dbReference type="AlphaFoldDB" id="A0A1V6T7B1"/>
<evidence type="ECO:0000313" key="2">
    <source>
        <dbReference type="Proteomes" id="UP000191285"/>
    </source>
</evidence>
<keyword evidence="2" id="KW-1185">Reference proteome</keyword>
<gene>
    <name evidence="1" type="ORF">PENSTE_c011G05971</name>
</gene>
<protein>
    <submittedName>
        <fullName evidence="1">Uncharacterized protein</fullName>
    </submittedName>
</protein>
<dbReference type="Gene3D" id="3.30.559.10">
    <property type="entry name" value="Chloramphenicol acetyltransferase-like domain"/>
    <property type="match status" value="1"/>
</dbReference>
<reference evidence="2" key="1">
    <citation type="journal article" date="2017" name="Nat. Microbiol.">
        <title>Global analysis of biosynthetic gene clusters reveals vast potential of secondary metabolite production in Penicillium species.</title>
        <authorList>
            <person name="Nielsen J.C."/>
            <person name="Grijseels S."/>
            <person name="Prigent S."/>
            <person name="Ji B."/>
            <person name="Dainat J."/>
            <person name="Nielsen K.F."/>
            <person name="Frisvad J.C."/>
            <person name="Workman M."/>
            <person name="Nielsen J."/>
        </authorList>
    </citation>
    <scope>NUCLEOTIDE SEQUENCE [LARGE SCALE GENOMIC DNA]</scope>
    <source>
        <strain evidence="2">IBT 24891</strain>
    </source>
</reference>
<dbReference type="STRING" id="303698.A0A1V6T7B1"/>